<keyword evidence="4" id="KW-0732">Signal</keyword>
<feature type="domain" description="Secretin/TonB short N-terminal" evidence="5">
    <location>
        <begin position="72"/>
        <end position="123"/>
    </location>
</feature>
<dbReference type="Gene3D" id="3.55.50.30">
    <property type="match status" value="1"/>
</dbReference>
<evidence type="ECO:0000313" key="6">
    <source>
        <dbReference type="EMBL" id="THF58671.1"/>
    </source>
</evidence>
<evidence type="ECO:0000259" key="5">
    <source>
        <dbReference type="SMART" id="SM00965"/>
    </source>
</evidence>
<organism evidence="6 7">
    <name type="scientific">Pseudothauera rhizosphaerae</name>
    <dbReference type="NCBI Taxonomy" id="2565932"/>
    <lineage>
        <taxon>Bacteria</taxon>
        <taxon>Pseudomonadati</taxon>
        <taxon>Pseudomonadota</taxon>
        <taxon>Betaproteobacteria</taxon>
        <taxon>Rhodocyclales</taxon>
        <taxon>Zoogloeaceae</taxon>
        <taxon>Pseudothauera</taxon>
    </lineage>
</organism>
<dbReference type="RefSeq" id="WP_136386185.1">
    <property type="nucleotide sequence ID" value="NZ_SSOD01000015.1"/>
</dbReference>
<dbReference type="SMART" id="SM00965">
    <property type="entry name" value="STN"/>
    <property type="match status" value="1"/>
</dbReference>
<dbReference type="Proteomes" id="UP000307956">
    <property type="component" value="Unassembled WGS sequence"/>
</dbReference>
<feature type="chain" id="PRO_5021006974" description="Secretin/TonB short N-terminal domain-containing protein" evidence="4">
    <location>
        <begin position="36"/>
        <end position="254"/>
    </location>
</feature>
<keyword evidence="7" id="KW-1185">Reference proteome</keyword>
<evidence type="ECO:0000256" key="4">
    <source>
        <dbReference type="SAM" id="SignalP"/>
    </source>
</evidence>
<comment type="caution">
    <text evidence="6">The sequence shown here is derived from an EMBL/GenBank/DDBJ whole genome shotgun (WGS) entry which is preliminary data.</text>
</comment>
<evidence type="ECO:0000256" key="1">
    <source>
        <dbReference type="ARBA" id="ARBA00022448"/>
    </source>
</evidence>
<keyword evidence="3" id="KW-0998">Cell outer membrane</keyword>
<name>A0A4S4AI92_9RHOO</name>
<evidence type="ECO:0000256" key="2">
    <source>
        <dbReference type="ARBA" id="ARBA00023136"/>
    </source>
</evidence>
<sequence>MTAPFLPRRRRAGFGGRCLLAGWAPLMLACGSMMAADAVSGGEPADARPLVFNIERLPLRLALEQYLDTTGLSLLYDNAITTGRQAGPLRGVFTPDAALRTLLAGTGIVARQTAPGAFMLLDAGSMSAAARSAEDFAQRGRMAPTPAIAYFAVLQETIGQALCGDPLTAPGGYRLAARVWVGPDGAIQRILLHPTGDAVRDRRIEARLRGLRIPVRAPAGVSQPITLLILPRPPAHSGDCGLAHVRPSGRVAAA</sequence>
<dbReference type="EMBL" id="SSOD01000015">
    <property type="protein sequence ID" value="THF58671.1"/>
    <property type="molecule type" value="Genomic_DNA"/>
</dbReference>
<dbReference type="OrthoDB" id="8858530at2"/>
<dbReference type="GO" id="GO:0019867">
    <property type="term" value="C:outer membrane"/>
    <property type="evidence" value="ECO:0007669"/>
    <property type="project" value="InterPro"/>
</dbReference>
<keyword evidence="1" id="KW-0813">Transport</keyword>
<keyword evidence="2" id="KW-0472">Membrane</keyword>
<dbReference type="Pfam" id="PF07660">
    <property type="entry name" value="STN"/>
    <property type="match status" value="1"/>
</dbReference>
<dbReference type="AlphaFoldDB" id="A0A4S4AI92"/>
<protein>
    <recommendedName>
        <fullName evidence="5">Secretin/TonB short N-terminal domain-containing protein</fullName>
    </recommendedName>
</protein>
<reference evidence="6 7" key="1">
    <citation type="submission" date="2019-04" db="EMBL/GenBank/DDBJ databases">
        <title>Azoarcus rhizosphaerae sp. nov. isolated from rhizosphere of Ficus religiosa.</title>
        <authorList>
            <person name="Lin S.-Y."/>
            <person name="Hameed A."/>
            <person name="Hsu Y.-H."/>
            <person name="Young C.-C."/>
        </authorList>
    </citation>
    <scope>NUCLEOTIDE SEQUENCE [LARGE SCALE GENOMIC DNA]</scope>
    <source>
        <strain evidence="6 7">CC-YHH848</strain>
    </source>
</reference>
<feature type="signal peptide" evidence="4">
    <location>
        <begin position="1"/>
        <end position="35"/>
    </location>
</feature>
<evidence type="ECO:0000313" key="7">
    <source>
        <dbReference type="Proteomes" id="UP000307956"/>
    </source>
</evidence>
<dbReference type="InterPro" id="IPR011662">
    <property type="entry name" value="Secretin/TonB_short_N"/>
</dbReference>
<gene>
    <name evidence="6" type="ORF">E6O51_16920</name>
</gene>
<proteinExistence type="predicted"/>
<accession>A0A4S4AI92</accession>
<evidence type="ECO:0000256" key="3">
    <source>
        <dbReference type="ARBA" id="ARBA00023237"/>
    </source>
</evidence>